<feature type="transmembrane region" description="Helical" evidence="5">
    <location>
        <begin position="220"/>
        <end position="240"/>
    </location>
</feature>
<dbReference type="GO" id="GO:0015140">
    <property type="term" value="F:malate transmembrane transporter activity"/>
    <property type="evidence" value="ECO:0007669"/>
    <property type="project" value="InterPro"/>
</dbReference>
<organism evidence="6 7">
    <name type="scientific">Xylona heveae (strain CBS 132557 / TC161)</name>
    <dbReference type="NCBI Taxonomy" id="1328760"/>
    <lineage>
        <taxon>Eukaryota</taxon>
        <taxon>Fungi</taxon>
        <taxon>Dikarya</taxon>
        <taxon>Ascomycota</taxon>
        <taxon>Pezizomycotina</taxon>
        <taxon>Xylonomycetes</taxon>
        <taxon>Xylonales</taxon>
        <taxon>Xylonaceae</taxon>
        <taxon>Xylona</taxon>
    </lineage>
</organism>
<dbReference type="STRING" id="1328760.A0A165HW04"/>
<dbReference type="InParanoid" id="A0A165HW04"/>
<keyword evidence="2 5" id="KW-0812">Transmembrane</keyword>
<evidence type="ECO:0000256" key="2">
    <source>
        <dbReference type="ARBA" id="ARBA00022692"/>
    </source>
</evidence>
<dbReference type="RefSeq" id="XP_018189556.1">
    <property type="nucleotide sequence ID" value="XM_018329618.1"/>
</dbReference>
<evidence type="ECO:0000256" key="1">
    <source>
        <dbReference type="ARBA" id="ARBA00004141"/>
    </source>
</evidence>
<reference evidence="6 7" key="1">
    <citation type="journal article" date="2016" name="Fungal Biol.">
        <title>The genome of Xylona heveae provides a window into fungal endophytism.</title>
        <authorList>
            <person name="Gazis R."/>
            <person name="Kuo A."/>
            <person name="Riley R."/>
            <person name="LaButti K."/>
            <person name="Lipzen A."/>
            <person name="Lin J."/>
            <person name="Amirebrahimi M."/>
            <person name="Hesse C.N."/>
            <person name="Spatafora J.W."/>
            <person name="Henrissat B."/>
            <person name="Hainaut M."/>
            <person name="Grigoriev I.V."/>
            <person name="Hibbett D.S."/>
        </authorList>
    </citation>
    <scope>NUCLEOTIDE SEQUENCE [LARGE SCALE GENOMIC DNA]</scope>
    <source>
        <strain evidence="6 7">TC161</strain>
    </source>
</reference>
<name>A0A165HW04_XYLHT</name>
<dbReference type="InterPro" id="IPR004695">
    <property type="entry name" value="SLAC1/Mae1/Ssu1/TehA"/>
</dbReference>
<gene>
    <name evidence="6" type="ORF">L228DRAFT_198165</name>
</gene>
<proteinExistence type="predicted"/>
<feature type="transmembrane region" description="Helical" evidence="5">
    <location>
        <begin position="40"/>
        <end position="66"/>
    </location>
</feature>
<dbReference type="InterPro" id="IPR038665">
    <property type="entry name" value="Voltage-dep_anion_channel_sf"/>
</dbReference>
<evidence type="ECO:0000256" key="5">
    <source>
        <dbReference type="SAM" id="Phobius"/>
    </source>
</evidence>
<dbReference type="AlphaFoldDB" id="A0A165HW04"/>
<dbReference type="OMA" id="FTFAWYT"/>
<evidence type="ECO:0000256" key="3">
    <source>
        <dbReference type="ARBA" id="ARBA00022989"/>
    </source>
</evidence>
<dbReference type="GeneID" id="28894755"/>
<feature type="transmembrane region" description="Helical" evidence="5">
    <location>
        <begin position="148"/>
        <end position="168"/>
    </location>
</feature>
<feature type="transmembrane region" description="Helical" evidence="5">
    <location>
        <begin position="82"/>
        <end position="104"/>
    </location>
</feature>
<dbReference type="GO" id="GO:0016020">
    <property type="term" value="C:membrane"/>
    <property type="evidence" value="ECO:0007669"/>
    <property type="project" value="UniProtKB-SubCell"/>
</dbReference>
<dbReference type="EMBL" id="KV407456">
    <property type="protein sequence ID" value="KZF24001.1"/>
    <property type="molecule type" value="Genomic_DNA"/>
</dbReference>
<feature type="non-terminal residue" evidence="6">
    <location>
        <position position="369"/>
    </location>
</feature>
<feature type="transmembrane region" description="Helical" evidence="5">
    <location>
        <begin position="301"/>
        <end position="319"/>
    </location>
</feature>
<sequence length="369" mass="41156">VSILERMRHMTWAWYTTTMSAGGIALLLRQTPHQFRGLETIGKIVFIFDLVLFCGISGGMCLRFWLVPKALKQSFQHPTESLFFGCFWLSIATIISDIQLYGVPACGPWLIVAQRVLFWIYVACTALVGIFQYWYLFTATHITLQSFAPSWILPIFPVMLSGTIASVISSSQPREHAIPIIVAGTTFQGLGFLVSMLMYANYFGRLLTAGLPEPATRPGMFISVGPPSFTAIALIGMANGALQRFPEHYIGEVKAVPTAEVLVVVAVFASIFLWALSFWFFCTSLVSVLVCVPRLSFHLTWWSMVFPNTGFILATINIGRQLHSEGVLWVTSVFTVIQVAVWLFVGVCHIRAVWLGLVLWPGKDEDKEE</sequence>
<feature type="transmembrane region" description="Helical" evidence="5">
    <location>
        <begin position="261"/>
        <end position="281"/>
    </location>
</feature>
<keyword evidence="7" id="KW-1185">Reference proteome</keyword>
<feature type="non-terminal residue" evidence="6">
    <location>
        <position position="1"/>
    </location>
</feature>
<feature type="transmembrane region" description="Helical" evidence="5">
    <location>
        <begin position="180"/>
        <end position="200"/>
    </location>
</feature>
<keyword evidence="3 5" id="KW-1133">Transmembrane helix</keyword>
<evidence type="ECO:0000256" key="4">
    <source>
        <dbReference type="ARBA" id="ARBA00023136"/>
    </source>
</evidence>
<dbReference type="PANTHER" id="PTHR31162:SF1">
    <property type="entry name" value="TRANSPORTER_MALIC ACID TRANSPORT PROTEIN, PUTATIVE (AFU_ORTHOLOGUE AFUA_2G17660)-RELATED"/>
    <property type="match status" value="1"/>
</dbReference>
<dbReference type="Proteomes" id="UP000076632">
    <property type="component" value="Unassembled WGS sequence"/>
</dbReference>
<accession>A0A165HW04</accession>
<dbReference type="InterPro" id="IPR030185">
    <property type="entry name" value="Mae1"/>
</dbReference>
<comment type="subcellular location">
    <subcellularLocation>
        <location evidence="1">Membrane</location>
        <topology evidence="1">Multi-pass membrane protein</topology>
    </subcellularLocation>
</comment>
<feature type="transmembrane region" description="Helical" evidence="5">
    <location>
        <begin position="116"/>
        <end position="136"/>
    </location>
</feature>
<dbReference type="OrthoDB" id="2901184at2759"/>
<evidence type="ECO:0000313" key="7">
    <source>
        <dbReference type="Proteomes" id="UP000076632"/>
    </source>
</evidence>
<dbReference type="Pfam" id="PF03595">
    <property type="entry name" value="SLAC1"/>
    <property type="match status" value="1"/>
</dbReference>
<evidence type="ECO:0000313" key="6">
    <source>
        <dbReference type="EMBL" id="KZF24001.1"/>
    </source>
</evidence>
<dbReference type="PANTHER" id="PTHR31162">
    <property type="entry name" value="MALIC ACID TRANSPORT PROTEIN-RELATED"/>
    <property type="match status" value="1"/>
</dbReference>
<feature type="transmembrane region" description="Helical" evidence="5">
    <location>
        <begin position="326"/>
        <end position="354"/>
    </location>
</feature>
<keyword evidence="4 5" id="KW-0472">Membrane</keyword>
<dbReference type="Gene3D" id="1.50.10.150">
    <property type="entry name" value="Voltage-dependent anion channel"/>
    <property type="match status" value="1"/>
</dbReference>
<dbReference type="CDD" id="cd09317">
    <property type="entry name" value="TDT_Mae1_like"/>
    <property type="match status" value="1"/>
</dbReference>
<protein>
    <submittedName>
        <fullName evidence="6">C4-dicarboxylate transporter/malic acid transport protein</fullName>
    </submittedName>
</protein>